<reference evidence="1 2" key="2">
    <citation type="journal article" date="2021" name="Curr. Genet.">
        <title>Genetic response to nitrogen starvation in the aggressive Eucalyptus foliar pathogen Teratosphaeria destructans.</title>
        <authorList>
            <person name="Havenga M."/>
            <person name="Wingfield B.D."/>
            <person name="Wingfield M.J."/>
            <person name="Dreyer L.L."/>
            <person name="Roets F."/>
            <person name="Aylward J."/>
        </authorList>
    </citation>
    <scope>NUCLEOTIDE SEQUENCE [LARGE SCALE GENOMIC DNA]</scope>
    <source>
        <strain evidence="1">CMW44962</strain>
    </source>
</reference>
<reference evidence="1 2" key="1">
    <citation type="journal article" date="2018" name="IMA Fungus">
        <title>IMA Genome-F 10: Nine draft genome sequences of Claviceps purpurea s.lat., including C. arundinis, C. humidiphila, and C. cf. spartinae, pseudomolecules for the pitch canker pathogen Fusarium circinatum, draft genome of Davidsoniella eucalypti, Grosmannia galeiformis, Quambalaria eucalypti, and Teratosphaeria destructans.</title>
        <authorList>
            <person name="Wingfield B.D."/>
            <person name="Liu M."/>
            <person name="Nguyen H.D."/>
            <person name="Lane F.A."/>
            <person name="Morgan S.W."/>
            <person name="De Vos L."/>
            <person name="Wilken P.M."/>
            <person name="Duong T.A."/>
            <person name="Aylward J."/>
            <person name="Coetzee M.P."/>
            <person name="Dadej K."/>
            <person name="De Beer Z.W."/>
            <person name="Findlay W."/>
            <person name="Havenga M."/>
            <person name="Kolarik M."/>
            <person name="Menzies J.G."/>
            <person name="Naidoo K."/>
            <person name="Pochopski O."/>
            <person name="Shoukouhi P."/>
            <person name="Santana Q.C."/>
            <person name="Seifert K.A."/>
            <person name="Soal N."/>
            <person name="Steenkamp E.T."/>
            <person name="Tatham C.T."/>
            <person name="van der Nest M.A."/>
            <person name="Wingfield M.J."/>
        </authorList>
    </citation>
    <scope>NUCLEOTIDE SEQUENCE [LARGE SCALE GENOMIC DNA]</scope>
    <source>
        <strain evidence="1">CMW44962</strain>
    </source>
</reference>
<sequence length="88" mass="8716">MALATFSIYNMATIARPAPRRPPASTGAAVCAAPALDALELAADAALDALELAADAADVAADPAADPIDSAPLVMVLTMLPPAFVATV</sequence>
<accession>A0A9W7SZD1</accession>
<dbReference type="EMBL" id="RIBY02000335">
    <property type="protein sequence ID" value="KAH9844462.1"/>
    <property type="molecule type" value="Genomic_DNA"/>
</dbReference>
<dbReference type="Proteomes" id="UP001138500">
    <property type="component" value="Unassembled WGS sequence"/>
</dbReference>
<evidence type="ECO:0000313" key="2">
    <source>
        <dbReference type="Proteomes" id="UP001138500"/>
    </source>
</evidence>
<keyword evidence="2" id="KW-1185">Reference proteome</keyword>
<name>A0A9W7SZD1_9PEZI</name>
<gene>
    <name evidence="1" type="ORF">Tdes44962_MAKER01495</name>
</gene>
<dbReference type="AlphaFoldDB" id="A0A9W7SZD1"/>
<protein>
    <submittedName>
        <fullName evidence="1">Uncharacterized protein</fullName>
    </submittedName>
</protein>
<proteinExistence type="predicted"/>
<organism evidence="1 2">
    <name type="scientific">Teratosphaeria destructans</name>
    <dbReference type="NCBI Taxonomy" id="418781"/>
    <lineage>
        <taxon>Eukaryota</taxon>
        <taxon>Fungi</taxon>
        <taxon>Dikarya</taxon>
        <taxon>Ascomycota</taxon>
        <taxon>Pezizomycotina</taxon>
        <taxon>Dothideomycetes</taxon>
        <taxon>Dothideomycetidae</taxon>
        <taxon>Mycosphaerellales</taxon>
        <taxon>Teratosphaeriaceae</taxon>
        <taxon>Teratosphaeria</taxon>
    </lineage>
</organism>
<comment type="caution">
    <text evidence="1">The sequence shown here is derived from an EMBL/GenBank/DDBJ whole genome shotgun (WGS) entry which is preliminary data.</text>
</comment>
<evidence type="ECO:0000313" key="1">
    <source>
        <dbReference type="EMBL" id="KAH9844462.1"/>
    </source>
</evidence>